<organism evidence="3 4">
    <name type="scientific">Streptomyces microflavus</name>
    <name type="common">Streptomyces lipmanii</name>
    <dbReference type="NCBI Taxonomy" id="1919"/>
    <lineage>
        <taxon>Bacteria</taxon>
        <taxon>Bacillati</taxon>
        <taxon>Actinomycetota</taxon>
        <taxon>Actinomycetes</taxon>
        <taxon>Kitasatosporales</taxon>
        <taxon>Streptomycetaceae</taxon>
        <taxon>Streptomyces</taxon>
    </lineage>
</organism>
<name>A0A6N9VBC9_STRMI</name>
<evidence type="ECO:0000313" key="3">
    <source>
        <dbReference type="EMBL" id="NEB69973.1"/>
    </source>
</evidence>
<protein>
    <submittedName>
        <fullName evidence="3">Uncharacterized protein</fullName>
    </submittedName>
</protein>
<keyword evidence="1" id="KW-0175">Coiled coil</keyword>
<evidence type="ECO:0000256" key="2">
    <source>
        <dbReference type="SAM" id="MobiDB-lite"/>
    </source>
</evidence>
<feature type="coiled-coil region" evidence="1">
    <location>
        <begin position="30"/>
        <end position="64"/>
    </location>
</feature>
<feature type="region of interest" description="Disordered" evidence="2">
    <location>
        <begin position="113"/>
        <end position="132"/>
    </location>
</feature>
<sequence length="219" mass="23715">MAHGAERRPDLLVDALALIRQDRDERRADCAALRDELAQACRRVSELQDQLAGKEHGLEQAETMYEFIEARLPGLGVATQPGHTKPQSPGTAFPASPIGGSELSVPQQSRELLANPQQPSNTPAPLEELQDDGSNSLQDFVLTILATSDRAMHVDEVLETIELLRAKGRTEKLGNSKRPSEDVRTALNRLVGKGRVEKVATATYAVARDHPTAGKAEAA</sequence>
<comment type="caution">
    <text evidence="3">The sequence shown here is derived from an EMBL/GenBank/DDBJ whole genome shotgun (WGS) entry which is preliminary data.</text>
</comment>
<gene>
    <name evidence="3" type="ORF">G3I39_23390</name>
</gene>
<evidence type="ECO:0000313" key="4">
    <source>
        <dbReference type="Proteomes" id="UP000471648"/>
    </source>
</evidence>
<feature type="compositionally biased region" description="Polar residues" evidence="2">
    <location>
        <begin position="81"/>
        <end position="90"/>
    </location>
</feature>
<dbReference type="RefSeq" id="WP_164358023.1">
    <property type="nucleotide sequence ID" value="NZ_JAAGME010000991.1"/>
</dbReference>
<feature type="compositionally biased region" description="Polar residues" evidence="2">
    <location>
        <begin position="113"/>
        <end position="123"/>
    </location>
</feature>
<dbReference type="Proteomes" id="UP000471648">
    <property type="component" value="Unassembled WGS sequence"/>
</dbReference>
<feature type="region of interest" description="Disordered" evidence="2">
    <location>
        <begin position="77"/>
        <end position="107"/>
    </location>
</feature>
<dbReference type="EMBL" id="JAAGME010000991">
    <property type="protein sequence ID" value="NEB69973.1"/>
    <property type="molecule type" value="Genomic_DNA"/>
</dbReference>
<evidence type="ECO:0000256" key="1">
    <source>
        <dbReference type="SAM" id="Coils"/>
    </source>
</evidence>
<dbReference type="AlphaFoldDB" id="A0A6N9VBC9"/>
<proteinExistence type="predicted"/>
<accession>A0A6N9VBC9</accession>
<reference evidence="3 4" key="1">
    <citation type="submission" date="2020-01" db="EMBL/GenBank/DDBJ databases">
        <title>Insect and environment-associated Actinomycetes.</title>
        <authorList>
            <person name="Currrie C."/>
            <person name="Chevrette M."/>
            <person name="Carlson C."/>
            <person name="Stubbendieck R."/>
            <person name="Wendt-Pienkowski E."/>
        </authorList>
    </citation>
    <scope>NUCLEOTIDE SEQUENCE [LARGE SCALE GENOMIC DNA]</scope>
    <source>
        <strain evidence="3 4">SID14438</strain>
    </source>
</reference>